<dbReference type="EMBL" id="ML121531">
    <property type="protein sequence ID" value="RPB27315.1"/>
    <property type="molecule type" value="Genomic_DNA"/>
</dbReference>
<name>A0A3N4MDD4_9PEZI</name>
<evidence type="ECO:0000313" key="3">
    <source>
        <dbReference type="Proteomes" id="UP000267821"/>
    </source>
</evidence>
<protein>
    <submittedName>
        <fullName evidence="2">Uncharacterized protein</fullName>
    </submittedName>
</protein>
<dbReference type="Proteomes" id="UP000267821">
    <property type="component" value="Unassembled WGS sequence"/>
</dbReference>
<keyword evidence="3" id="KW-1185">Reference proteome</keyword>
<dbReference type="InParanoid" id="A0A3N4MDD4"/>
<keyword evidence="1" id="KW-0812">Transmembrane</keyword>
<keyword evidence="1" id="KW-0472">Membrane</keyword>
<keyword evidence="1" id="KW-1133">Transmembrane helix</keyword>
<evidence type="ECO:0000256" key="1">
    <source>
        <dbReference type="SAM" id="Phobius"/>
    </source>
</evidence>
<evidence type="ECO:0000313" key="2">
    <source>
        <dbReference type="EMBL" id="RPB27315.1"/>
    </source>
</evidence>
<gene>
    <name evidence="2" type="ORF">L211DRAFT_534270</name>
</gene>
<proteinExistence type="predicted"/>
<reference evidence="2 3" key="1">
    <citation type="journal article" date="2018" name="Nat. Ecol. Evol.">
        <title>Pezizomycetes genomes reveal the molecular basis of ectomycorrhizal truffle lifestyle.</title>
        <authorList>
            <person name="Murat C."/>
            <person name="Payen T."/>
            <person name="Noel B."/>
            <person name="Kuo A."/>
            <person name="Morin E."/>
            <person name="Chen J."/>
            <person name="Kohler A."/>
            <person name="Krizsan K."/>
            <person name="Balestrini R."/>
            <person name="Da Silva C."/>
            <person name="Montanini B."/>
            <person name="Hainaut M."/>
            <person name="Levati E."/>
            <person name="Barry K.W."/>
            <person name="Belfiori B."/>
            <person name="Cichocki N."/>
            <person name="Clum A."/>
            <person name="Dockter R.B."/>
            <person name="Fauchery L."/>
            <person name="Guy J."/>
            <person name="Iotti M."/>
            <person name="Le Tacon F."/>
            <person name="Lindquist E.A."/>
            <person name="Lipzen A."/>
            <person name="Malagnac F."/>
            <person name="Mello A."/>
            <person name="Molinier V."/>
            <person name="Miyauchi S."/>
            <person name="Poulain J."/>
            <person name="Riccioni C."/>
            <person name="Rubini A."/>
            <person name="Sitrit Y."/>
            <person name="Splivallo R."/>
            <person name="Traeger S."/>
            <person name="Wang M."/>
            <person name="Zifcakova L."/>
            <person name="Wipf D."/>
            <person name="Zambonelli A."/>
            <person name="Paolocci F."/>
            <person name="Nowrousian M."/>
            <person name="Ottonello S."/>
            <person name="Baldrian P."/>
            <person name="Spatafora J.W."/>
            <person name="Henrissat B."/>
            <person name="Nagy L.G."/>
            <person name="Aury J.M."/>
            <person name="Wincker P."/>
            <person name="Grigoriev I.V."/>
            <person name="Bonfante P."/>
            <person name="Martin F.M."/>
        </authorList>
    </citation>
    <scope>NUCLEOTIDE SEQUENCE [LARGE SCALE GENOMIC DNA]</scope>
    <source>
        <strain evidence="2 3">ATCC MYA-4762</strain>
    </source>
</reference>
<dbReference type="AlphaFoldDB" id="A0A3N4MDD4"/>
<organism evidence="2 3">
    <name type="scientific">Terfezia boudieri ATCC MYA-4762</name>
    <dbReference type="NCBI Taxonomy" id="1051890"/>
    <lineage>
        <taxon>Eukaryota</taxon>
        <taxon>Fungi</taxon>
        <taxon>Dikarya</taxon>
        <taxon>Ascomycota</taxon>
        <taxon>Pezizomycotina</taxon>
        <taxon>Pezizomycetes</taxon>
        <taxon>Pezizales</taxon>
        <taxon>Pezizaceae</taxon>
        <taxon>Terfezia</taxon>
    </lineage>
</organism>
<feature type="transmembrane region" description="Helical" evidence="1">
    <location>
        <begin position="90"/>
        <end position="110"/>
    </location>
</feature>
<sequence>MKRITHRMKLNSPSVRCEKLYDFVDDDMKRDRRSLRTSTLGCQAVLPSLFRIIHMSLLFPTSVPLLFFFLPSMTPPPEFISSRKNYSYMYLALYLVLLTTISKVVGYLLIGSLCRHRVATFIAMESIYNHIAQFQGALKIAWSTSSIP</sequence>
<feature type="transmembrane region" description="Helical" evidence="1">
    <location>
        <begin position="49"/>
        <end position="70"/>
    </location>
</feature>
<accession>A0A3N4MDD4</accession>